<sequence>MSSGQFTHLLSLCFLGAGSFSRARPPERPEPPAVPAAPPAPLLGLGLLAARAGSRPQGTLLATCFLELWLLEAEAEAAGCEPELRPLQPCTARAAPRGPAPRGPAPPRPEAPRPEAPRPAASLAAARLLRRPQPAPR</sequence>
<proteinExistence type="predicted"/>
<protein>
    <submittedName>
        <fullName evidence="3">(raccoon dog) hypothetical protein</fullName>
    </submittedName>
</protein>
<reference evidence="3" key="1">
    <citation type="submission" date="2020-12" db="EMBL/GenBank/DDBJ databases">
        <authorList>
            <consortium name="Molecular Ecology Group"/>
        </authorList>
    </citation>
    <scope>NUCLEOTIDE SEQUENCE</scope>
    <source>
        <strain evidence="3">TBG_1078</strain>
    </source>
</reference>
<gene>
    <name evidence="3" type="ORF">NYPRO_LOCUS23826</name>
</gene>
<keyword evidence="4" id="KW-1185">Reference proteome</keyword>
<organism evidence="3 4">
    <name type="scientific">Nyctereutes procyonoides</name>
    <name type="common">Raccoon dog</name>
    <name type="synonym">Canis procyonoides</name>
    <dbReference type="NCBI Taxonomy" id="34880"/>
    <lineage>
        <taxon>Eukaryota</taxon>
        <taxon>Metazoa</taxon>
        <taxon>Chordata</taxon>
        <taxon>Craniata</taxon>
        <taxon>Vertebrata</taxon>
        <taxon>Euteleostomi</taxon>
        <taxon>Mammalia</taxon>
        <taxon>Eutheria</taxon>
        <taxon>Laurasiatheria</taxon>
        <taxon>Carnivora</taxon>
        <taxon>Caniformia</taxon>
        <taxon>Canidae</taxon>
        <taxon>Nyctereutes</taxon>
    </lineage>
</organism>
<dbReference type="AlphaFoldDB" id="A0A811ZQ23"/>
<comment type="caution">
    <text evidence="3">The sequence shown here is derived from an EMBL/GenBank/DDBJ whole genome shotgun (WGS) entry which is preliminary data.</text>
</comment>
<name>A0A811ZQ23_NYCPR</name>
<accession>A0A811ZQ23</accession>
<feature type="chain" id="PRO_5032957193" evidence="2">
    <location>
        <begin position="24"/>
        <end position="137"/>
    </location>
</feature>
<evidence type="ECO:0000313" key="3">
    <source>
        <dbReference type="EMBL" id="CAD7691032.1"/>
    </source>
</evidence>
<feature type="signal peptide" evidence="2">
    <location>
        <begin position="1"/>
        <end position="23"/>
    </location>
</feature>
<dbReference type="Proteomes" id="UP000645828">
    <property type="component" value="Unassembled WGS sequence"/>
</dbReference>
<keyword evidence="2" id="KW-0732">Signal</keyword>
<evidence type="ECO:0000256" key="2">
    <source>
        <dbReference type="SAM" id="SignalP"/>
    </source>
</evidence>
<dbReference type="EMBL" id="CAJHUB010000772">
    <property type="protein sequence ID" value="CAD7691032.1"/>
    <property type="molecule type" value="Genomic_DNA"/>
</dbReference>
<evidence type="ECO:0000313" key="4">
    <source>
        <dbReference type="Proteomes" id="UP000645828"/>
    </source>
</evidence>
<feature type="region of interest" description="Disordered" evidence="1">
    <location>
        <begin position="82"/>
        <end position="122"/>
    </location>
</feature>
<feature type="compositionally biased region" description="Pro residues" evidence="1">
    <location>
        <begin position="98"/>
        <end position="109"/>
    </location>
</feature>
<evidence type="ECO:0000256" key="1">
    <source>
        <dbReference type="SAM" id="MobiDB-lite"/>
    </source>
</evidence>